<reference evidence="2" key="1">
    <citation type="submission" date="2022-11" db="EMBL/GenBank/DDBJ databases">
        <title>Centuries of genome instability and evolution in soft-shell clam transmissible cancer (bioRxiv).</title>
        <authorList>
            <person name="Hart S.F.M."/>
            <person name="Yonemitsu M.A."/>
            <person name="Giersch R.M."/>
            <person name="Beal B.F."/>
            <person name="Arriagada G."/>
            <person name="Davis B.W."/>
            <person name="Ostrander E.A."/>
            <person name="Goff S.P."/>
            <person name="Metzger M.J."/>
        </authorList>
    </citation>
    <scope>NUCLEOTIDE SEQUENCE</scope>
    <source>
        <strain evidence="2">MELC-2E11</strain>
        <tissue evidence="2">Siphon/mantle</tissue>
    </source>
</reference>
<feature type="compositionally biased region" description="Polar residues" evidence="1">
    <location>
        <begin position="9"/>
        <end position="29"/>
    </location>
</feature>
<evidence type="ECO:0000313" key="2">
    <source>
        <dbReference type="EMBL" id="WAR20157.1"/>
    </source>
</evidence>
<sequence length="29" mass="3228">MENLPVPITKQTCRQGFTTPLQSLSPSRP</sequence>
<gene>
    <name evidence="2" type="ORF">MAR_001995</name>
</gene>
<proteinExistence type="predicted"/>
<accession>A0ABY7FGK6</accession>
<evidence type="ECO:0000313" key="3">
    <source>
        <dbReference type="Proteomes" id="UP001164746"/>
    </source>
</evidence>
<protein>
    <submittedName>
        <fullName evidence="2">Uncharacterized protein</fullName>
    </submittedName>
</protein>
<keyword evidence="3" id="KW-1185">Reference proteome</keyword>
<feature type="region of interest" description="Disordered" evidence="1">
    <location>
        <begin position="1"/>
        <end position="29"/>
    </location>
</feature>
<organism evidence="2 3">
    <name type="scientific">Mya arenaria</name>
    <name type="common">Soft-shell clam</name>
    <dbReference type="NCBI Taxonomy" id="6604"/>
    <lineage>
        <taxon>Eukaryota</taxon>
        <taxon>Metazoa</taxon>
        <taxon>Spiralia</taxon>
        <taxon>Lophotrochozoa</taxon>
        <taxon>Mollusca</taxon>
        <taxon>Bivalvia</taxon>
        <taxon>Autobranchia</taxon>
        <taxon>Heteroconchia</taxon>
        <taxon>Euheterodonta</taxon>
        <taxon>Imparidentia</taxon>
        <taxon>Neoheterodontei</taxon>
        <taxon>Myida</taxon>
        <taxon>Myoidea</taxon>
        <taxon>Myidae</taxon>
        <taxon>Mya</taxon>
    </lineage>
</organism>
<dbReference type="EMBL" id="CP111022">
    <property type="protein sequence ID" value="WAR20157.1"/>
    <property type="molecule type" value="Genomic_DNA"/>
</dbReference>
<evidence type="ECO:0000256" key="1">
    <source>
        <dbReference type="SAM" id="MobiDB-lite"/>
    </source>
</evidence>
<dbReference type="Proteomes" id="UP001164746">
    <property type="component" value="Chromosome 11"/>
</dbReference>
<name>A0ABY7FGK6_MYAAR</name>